<proteinExistence type="predicted"/>
<sequence length="888" mass="96563">MQQMAHHFRPQMQPQQGNNIPQSYPYQQMQYGGYQPNMPQPNMMQYPHQQDHRPPFSQREDGNQVGFSPSQIPQSGVQNPIQTPPPGQVATQYGGPQFSMQQPSSFGQHGPNFQNQMGQPLLHGQQPTVPPVGMKMGFEDNPPGRGGNDPYYNAKSDGPPHQPKLAAIPMARTQPEMNPGGPASHNMYGQAMGGPPFMNNAMMRPNPSVMASPDAMNLSSVDVYRQKHDVSATGDNVPAPFMSFESAGLPPELLREIRAAGFASPTPIQAQTWPIALQNRDIVAIAKTGSGKTLGYLIPAFMLLKRCHNNPQNGPTVVVLSPTRELATQIQDEAIKFGRSIRVSCTCLYGGAPKGPQLKELERGADIVVATPGRLNDILEMRKVDFRQVALLVLDEADRMLDMGFEPQIRKIVNEIPPRRQTLMYTATWPKEVRKIAGDLLVNPVQVNIGNADELAANKSITQYVEVVPHMEKQRRVEQILRSEERGSKIIIFCSTKKLCDQLTRSIGRNFGAAAIHGDKSQQERDWVLNQFRSGKSPILVATDVAARGLDIKDVRVVINYDFPNGVEDYVHRIGRTGRAGAKGVAYTFFSEQDWKHAPDLIKLLEGANQPVPNEIREIAARGGPAFGRDRGGGMGRFDSGGGAGRWDSGGGRGGMRDGGGFRGGRVESRDGGFGGRSGVDMRDGRFGGRGDPRDGGFSGRGGGFGGRGGQRDDGFGGRGGGFGGRGGGRDGNFGGRGGGRSVGFGGPDGGWDRNDRFAGRGGGRGSGRGRFDNRSRGRSYSRSPDRVRTWNSRSRSRSRSWSRSYSRSRSRSWSRSRSRSRTPVRRERRRESKFDQKEADLPGVALNSEAGMSVVPPGVSGAEAVTQIPPQVDPALLPEAGDHIAKG</sequence>
<keyword evidence="2" id="KW-1185">Reference proteome</keyword>
<dbReference type="EMBL" id="CM042017">
    <property type="protein sequence ID" value="KAI3690863.1"/>
    <property type="molecule type" value="Genomic_DNA"/>
</dbReference>
<protein>
    <submittedName>
        <fullName evidence="1">Uncharacterized protein</fullName>
    </submittedName>
</protein>
<accession>A0ACB8YZW9</accession>
<comment type="caution">
    <text evidence="1">The sequence shown here is derived from an EMBL/GenBank/DDBJ whole genome shotgun (WGS) entry which is preliminary data.</text>
</comment>
<organism evidence="1 2">
    <name type="scientific">Cichorium intybus</name>
    <name type="common">Chicory</name>
    <dbReference type="NCBI Taxonomy" id="13427"/>
    <lineage>
        <taxon>Eukaryota</taxon>
        <taxon>Viridiplantae</taxon>
        <taxon>Streptophyta</taxon>
        <taxon>Embryophyta</taxon>
        <taxon>Tracheophyta</taxon>
        <taxon>Spermatophyta</taxon>
        <taxon>Magnoliopsida</taxon>
        <taxon>eudicotyledons</taxon>
        <taxon>Gunneridae</taxon>
        <taxon>Pentapetalae</taxon>
        <taxon>asterids</taxon>
        <taxon>campanulids</taxon>
        <taxon>Asterales</taxon>
        <taxon>Asteraceae</taxon>
        <taxon>Cichorioideae</taxon>
        <taxon>Cichorieae</taxon>
        <taxon>Cichoriinae</taxon>
        <taxon>Cichorium</taxon>
    </lineage>
</organism>
<evidence type="ECO:0000313" key="1">
    <source>
        <dbReference type="EMBL" id="KAI3690863.1"/>
    </source>
</evidence>
<dbReference type="Proteomes" id="UP001055811">
    <property type="component" value="Linkage Group LG09"/>
</dbReference>
<reference evidence="2" key="1">
    <citation type="journal article" date="2022" name="Mol. Ecol. Resour.">
        <title>The genomes of chicory, endive, great burdock and yacon provide insights into Asteraceae palaeo-polyploidization history and plant inulin production.</title>
        <authorList>
            <person name="Fan W."/>
            <person name="Wang S."/>
            <person name="Wang H."/>
            <person name="Wang A."/>
            <person name="Jiang F."/>
            <person name="Liu H."/>
            <person name="Zhao H."/>
            <person name="Xu D."/>
            <person name="Zhang Y."/>
        </authorList>
    </citation>
    <scope>NUCLEOTIDE SEQUENCE [LARGE SCALE GENOMIC DNA]</scope>
    <source>
        <strain evidence="2">cv. Punajuju</strain>
    </source>
</reference>
<reference evidence="1 2" key="2">
    <citation type="journal article" date="2022" name="Mol. Ecol. Resour.">
        <title>The genomes of chicory, endive, great burdock and yacon provide insights into Asteraceae paleo-polyploidization history and plant inulin production.</title>
        <authorList>
            <person name="Fan W."/>
            <person name="Wang S."/>
            <person name="Wang H."/>
            <person name="Wang A."/>
            <person name="Jiang F."/>
            <person name="Liu H."/>
            <person name="Zhao H."/>
            <person name="Xu D."/>
            <person name="Zhang Y."/>
        </authorList>
    </citation>
    <scope>NUCLEOTIDE SEQUENCE [LARGE SCALE GENOMIC DNA]</scope>
    <source>
        <strain evidence="2">cv. Punajuju</strain>
        <tissue evidence="1">Leaves</tissue>
    </source>
</reference>
<evidence type="ECO:0000313" key="2">
    <source>
        <dbReference type="Proteomes" id="UP001055811"/>
    </source>
</evidence>
<gene>
    <name evidence="1" type="ORF">L2E82_49075</name>
</gene>
<name>A0ACB8YZW9_CICIN</name>